<dbReference type="OrthoDB" id="3227112at2759"/>
<dbReference type="AlphaFoldDB" id="A0A9P3PN54"/>
<organism evidence="1 2">
    <name type="scientific">Lyophyllum shimeji</name>
    <name type="common">Hon-shimeji</name>
    <name type="synonym">Tricholoma shimeji</name>
    <dbReference type="NCBI Taxonomy" id="47721"/>
    <lineage>
        <taxon>Eukaryota</taxon>
        <taxon>Fungi</taxon>
        <taxon>Dikarya</taxon>
        <taxon>Basidiomycota</taxon>
        <taxon>Agaricomycotina</taxon>
        <taxon>Agaricomycetes</taxon>
        <taxon>Agaricomycetidae</taxon>
        <taxon>Agaricales</taxon>
        <taxon>Tricholomatineae</taxon>
        <taxon>Lyophyllaceae</taxon>
        <taxon>Lyophyllum</taxon>
    </lineage>
</organism>
<proteinExistence type="predicted"/>
<protein>
    <submittedName>
        <fullName evidence="1">Uncharacterized protein</fullName>
    </submittedName>
</protein>
<keyword evidence="2" id="KW-1185">Reference proteome</keyword>
<dbReference type="Proteomes" id="UP001063166">
    <property type="component" value="Unassembled WGS sequence"/>
</dbReference>
<evidence type="ECO:0000313" key="1">
    <source>
        <dbReference type="EMBL" id="GLB38945.1"/>
    </source>
</evidence>
<reference evidence="1" key="1">
    <citation type="submission" date="2022-07" db="EMBL/GenBank/DDBJ databases">
        <title>The genome of Lyophyllum shimeji provides insight into the initial evolution of ectomycorrhizal fungal genome.</title>
        <authorList>
            <person name="Kobayashi Y."/>
            <person name="Shibata T."/>
            <person name="Hirakawa H."/>
            <person name="Shigenobu S."/>
            <person name="Nishiyama T."/>
            <person name="Yamada A."/>
            <person name="Hasebe M."/>
            <person name="Kawaguchi M."/>
        </authorList>
    </citation>
    <scope>NUCLEOTIDE SEQUENCE</scope>
    <source>
        <strain evidence="1">AT787</strain>
    </source>
</reference>
<name>A0A9P3PN54_LYOSH</name>
<sequence length="117" mass="13395">MSAYRLGGWLINDEEAIAWGARLSRKPVEEVDWDFAVMMILRHLRKFGITLTGVTYPQDVDILMVVTRAEPYVGWRKGDDPTKLKQFGKGKLEAMVLKALEREGVKQTEYVTAHGWL</sequence>
<comment type="caution">
    <text evidence="1">The sequence shown here is derived from an EMBL/GenBank/DDBJ whole genome shotgun (WGS) entry which is preliminary data.</text>
</comment>
<evidence type="ECO:0000313" key="2">
    <source>
        <dbReference type="Proteomes" id="UP001063166"/>
    </source>
</evidence>
<dbReference type="EMBL" id="BRPK01000006">
    <property type="protein sequence ID" value="GLB38945.1"/>
    <property type="molecule type" value="Genomic_DNA"/>
</dbReference>
<accession>A0A9P3PN54</accession>
<gene>
    <name evidence="1" type="ORF">LshimejAT787_0601070</name>
</gene>